<dbReference type="PROSITE" id="PS51372">
    <property type="entry name" value="PRD_2"/>
    <property type="match status" value="2"/>
</dbReference>
<keyword evidence="1" id="KW-0677">Repeat</keyword>
<dbReference type="InterPro" id="IPR001550">
    <property type="entry name" value="Transcrpt_antitermin_CS"/>
</dbReference>
<evidence type="ECO:0000256" key="3">
    <source>
        <dbReference type="ARBA" id="ARBA00023015"/>
    </source>
</evidence>
<dbReference type="PROSITE" id="PS00654">
    <property type="entry name" value="PRD_1"/>
    <property type="match status" value="1"/>
</dbReference>
<gene>
    <name evidence="8" type="ORF">H9943_10615</name>
</gene>
<reference evidence="8" key="2">
    <citation type="submission" date="2021-04" db="EMBL/GenBank/DDBJ databases">
        <authorList>
            <person name="Gilroy R."/>
        </authorList>
    </citation>
    <scope>NUCLEOTIDE SEQUENCE</scope>
    <source>
        <strain evidence="8">ChiBcec8-14828</strain>
    </source>
</reference>
<dbReference type="PANTHER" id="PTHR30185">
    <property type="entry name" value="CRYPTIC BETA-GLUCOSIDE BGL OPERON ANTITERMINATOR"/>
    <property type="match status" value="1"/>
</dbReference>
<evidence type="ECO:0000256" key="4">
    <source>
        <dbReference type="ARBA" id="ARBA00023159"/>
    </source>
</evidence>
<dbReference type="EMBL" id="DWYA01000096">
    <property type="protein sequence ID" value="HJB40828.1"/>
    <property type="molecule type" value="Genomic_DNA"/>
</dbReference>
<dbReference type="InterPro" id="IPR011608">
    <property type="entry name" value="PRD"/>
</dbReference>
<name>A0A9D2M4L7_9FIRM</name>
<evidence type="ECO:0000259" key="7">
    <source>
        <dbReference type="PROSITE" id="PS51372"/>
    </source>
</evidence>
<dbReference type="Pfam" id="PF03123">
    <property type="entry name" value="CAT_RBD"/>
    <property type="match status" value="1"/>
</dbReference>
<evidence type="ECO:0000256" key="2">
    <source>
        <dbReference type="ARBA" id="ARBA00022884"/>
    </source>
</evidence>
<dbReference type="SMART" id="SM01061">
    <property type="entry name" value="CAT_RBD"/>
    <property type="match status" value="1"/>
</dbReference>
<dbReference type="Gene3D" id="2.30.24.10">
    <property type="entry name" value="CAT RNA-binding domain"/>
    <property type="match status" value="1"/>
</dbReference>
<accession>A0A9D2M4L7</accession>
<feature type="domain" description="PRD" evidence="7">
    <location>
        <begin position="65"/>
        <end position="170"/>
    </location>
</feature>
<keyword evidence="4" id="KW-0010">Activator</keyword>
<keyword evidence="5" id="KW-0804">Transcription</keyword>
<dbReference type="Gene3D" id="1.10.1790.10">
    <property type="entry name" value="PRD domain"/>
    <property type="match status" value="2"/>
</dbReference>
<sequence>MRVTKTINNNVVCCVDDAGREAIAMGRGLGFMLRAGAELDEAQAEKIFRMETSEEQRRLSELFSRLDPQQIELCSKIVDYASEELGRRLCASIYLTLTDHLCFALERLRNGEVFQNPLLAEVRTFYPREYAVGKFALALLQRTLGAVFPDDEAASIAMHIVNAEYETSISNTLRITQALHDIVKTLKGWPGLGFSDESIFYDEFTVHLKFLVLRAFSGKCQTQEEAVFVRAVRRCYPLEFHCVEQITQGLSKRSGTQLPDAELAHLAAALHRTCVRPMQGEKRG</sequence>
<dbReference type="InterPro" id="IPR050661">
    <property type="entry name" value="BglG_antiterminators"/>
</dbReference>
<organism evidence="8 9">
    <name type="scientific">Candidatus Ruthenibacterium avium</name>
    <dbReference type="NCBI Taxonomy" id="2838751"/>
    <lineage>
        <taxon>Bacteria</taxon>
        <taxon>Bacillati</taxon>
        <taxon>Bacillota</taxon>
        <taxon>Clostridia</taxon>
        <taxon>Eubacteriales</taxon>
        <taxon>Oscillospiraceae</taxon>
        <taxon>Ruthenibacterium</taxon>
    </lineage>
</organism>
<dbReference type="InterPro" id="IPR004341">
    <property type="entry name" value="CAT_RNA-bd_dom"/>
</dbReference>
<dbReference type="InterPro" id="IPR036650">
    <property type="entry name" value="CAT_RNA-bd_dom_sf"/>
</dbReference>
<comment type="caution">
    <text evidence="8">The sequence shown here is derived from an EMBL/GenBank/DDBJ whole genome shotgun (WGS) entry which is preliminary data.</text>
</comment>
<protein>
    <submittedName>
        <fullName evidence="8">PRD domain-containing protein</fullName>
    </submittedName>
</protein>
<evidence type="ECO:0000313" key="9">
    <source>
        <dbReference type="Proteomes" id="UP000824209"/>
    </source>
</evidence>
<feature type="domain" description="PRD" evidence="7">
    <location>
        <begin position="171"/>
        <end position="280"/>
    </location>
</feature>
<dbReference type="AlphaFoldDB" id="A0A9D2M4L7"/>
<dbReference type="SUPFAM" id="SSF63520">
    <property type="entry name" value="PTS-regulatory domain, PRD"/>
    <property type="match status" value="2"/>
</dbReference>
<reference evidence="8" key="1">
    <citation type="journal article" date="2021" name="PeerJ">
        <title>Extensive microbial diversity within the chicken gut microbiome revealed by metagenomics and culture.</title>
        <authorList>
            <person name="Gilroy R."/>
            <person name="Ravi A."/>
            <person name="Getino M."/>
            <person name="Pursley I."/>
            <person name="Horton D.L."/>
            <person name="Alikhan N.F."/>
            <person name="Baker D."/>
            <person name="Gharbi K."/>
            <person name="Hall N."/>
            <person name="Watson M."/>
            <person name="Adriaenssens E.M."/>
            <person name="Foster-Nyarko E."/>
            <person name="Jarju S."/>
            <person name="Secka A."/>
            <person name="Antonio M."/>
            <person name="Oren A."/>
            <person name="Chaudhuri R.R."/>
            <person name="La Ragione R."/>
            <person name="Hildebrand F."/>
            <person name="Pallen M.J."/>
        </authorList>
    </citation>
    <scope>NUCLEOTIDE SEQUENCE</scope>
    <source>
        <strain evidence="8">ChiBcec8-14828</strain>
    </source>
</reference>
<dbReference type="SUPFAM" id="SSF50151">
    <property type="entry name" value="SacY-like RNA-binding domain"/>
    <property type="match status" value="1"/>
</dbReference>
<evidence type="ECO:0000256" key="5">
    <source>
        <dbReference type="ARBA" id="ARBA00023163"/>
    </source>
</evidence>
<dbReference type="GO" id="GO:0045893">
    <property type="term" value="P:positive regulation of DNA-templated transcription"/>
    <property type="evidence" value="ECO:0007669"/>
    <property type="project" value="InterPro"/>
</dbReference>
<dbReference type="Pfam" id="PF00874">
    <property type="entry name" value="PRD"/>
    <property type="match status" value="2"/>
</dbReference>
<evidence type="ECO:0000313" key="8">
    <source>
        <dbReference type="EMBL" id="HJB40828.1"/>
    </source>
</evidence>
<proteinExistence type="inferred from homology"/>
<dbReference type="Proteomes" id="UP000824209">
    <property type="component" value="Unassembled WGS sequence"/>
</dbReference>
<evidence type="ECO:0000256" key="1">
    <source>
        <dbReference type="ARBA" id="ARBA00022737"/>
    </source>
</evidence>
<evidence type="ECO:0000256" key="6">
    <source>
        <dbReference type="ARBA" id="ARBA00038510"/>
    </source>
</evidence>
<dbReference type="GO" id="GO:0003723">
    <property type="term" value="F:RNA binding"/>
    <property type="evidence" value="ECO:0007669"/>
    <property type="project" value="UniProtKB-KW"/>
</dbReference>
<keyword evidence="3" id="KW-0805">Transcription regulation</keyword>
<dbReference type="InterPro" id="IPR036634">
    <property type="entry name" value="PRD_sf"/>
</dbReference>
<comment type="similarity">
    <text evidence="6">Belongs to the transcriptional antiterminator BglG family.</text>
</comment>
<dbReference type="PANTHER" id="PTHR30185:SF15">
    <property type="entry name" value="CRYPTIC BETA-GLUCOSIDE BGL OPERON ANTITERMINATOR"/>
    <property type="match status" value="1"/>
</dbReference>
<keyword evidence="2" id="KW-0694">RNA-binding</keyword>